<dbReference type="FunFam" id="3.30.110.10:FF:000001">
    <property type="entry name" value="Translation initiation factor IF-3"/>
    <property type="match status" value="1"/>
</dbReference>
<organism evidence="4 5">
    <name type="scientific">Thalassolituus maritimus</name>
    <dbReference type="NCBI Taxonomy" id="484498"/>
    <lineage>
        <taxon>Bacteria</taxon>
        <taxon>Pseudomonadati</taxon>
        <taxon>Pseudomonadota</taxon>
        <taxon>Gammaproteobacteria</taxon>
        <taxon>Oceanospirillales</taxon>
        <taxon>Oceanospirillaceae</taxon>
        <taxon>Thalassolituus</taxon>
    </lineage>
</organism>
<dbReference type="AlphaFoldDB" id="A0A1N7KZN9"/>
<keyword evidence="2 4" id="KW-0396">Initiation factor</keyword>
<dbReference type="GO" id="GO:0043022">
    <property type="term" value="F:ribosome binding"/>
    <property type="evidence" value="ECO:0007669"/>
    <property type="project" value="TreeGrafter"/>
</dbReference>
<evidence type="ECO:0000256" key="2">
    <source>
        <dbReference type="ARBA" id="ARBA00022540"/>
    </source>
</evidence>
<dbReference type="NCBIfam" id="TIGR00168">
    <property type="entry name" value="infC"/>
    <property type="match status" value="1"/>
</dbReference>
<evidence type="ECO:0000256" key="1">
    <source>
        <dbReference type="ARBA" id="ARBA00005439"/>
    </source>
</evidence>
<gene>
    <name evidence="4" type="ORF">SAMN05421686_103189</name>
</gene>
<accession>A0A1N7KZN9</accession>
<dbReference type="SUPFAM" id="SSF55200">
    <property type="entry name" value="Translation initiation factor IF3, C-terminal domain"/>
    <property type="match status" value="1"/>
</dbReference>
<comment type="similarity">
    <text evidence="1">Belongs to the IF-3 family.</text>
</comment>
<dbReference type="PANTHER" id="PTHR10938">
    <property type="entry name" value="TRANSLATION INITIATION FACTOR IF-3"/>
    <property type="match status" value="1"/>
</dbReference>
<dbReference type="STRING" id="484498.SAMN05421686_103189"/>
<keyword evidence="3" id="KW-0648">Protein biosynthesis</keyword>
<evidence type="ECO:0000313" key="5">
    <source>
        <dbReference type="Proteomes" id="UP000185639"/>
    </source>
</evidence>
<dbReference type="PANTHER" id="PTHR10938:SF0">
    <property type="entry name" value="TRANSLATION INITIATION FACTOR IF-3, MITOCHONDRIAL"/>
    <property type="match status" value="1"/>
</dbReference>
<dbReference type="EMBL" id="FTOH01000003">
    <property type="protein sequence ID" value="SIS67079.1"/>
    <property type="molecule type" value="Genomic_DNA"/>
</dbReference>
<keyword evidence="5" id="KW-1185">Reference proteome</keyword>
<dbReference type="Pfam" id="PF00707">
    <property type="entry name" value="IF3_C"/>
    <property type="match status" value="1"/>
</dbReference>
<sequence length="112" mass="13207">MDFGKKLYEEKKQKAEAKKKQHQVQIKEVKFRPGTEEGDYQIKLRNLKRFLEAGNKAKVSLRFRGREMAHQNLGMELMMRVEKDLEELGSVEQRPKMEGRQMIMVIGPSKKK</sequence>
<dbReference type="GO" id="GO:0005829">
    <property type="term" value="C:cytosol"/>
    <property type="evidence" value="ECO:0007669"/>
    <property type="project" value="TreeGrafter"/>
</dbReference>
<dbReference type="GO" id="GO:0016020">
    <property type="term" value="C:membrane"/>
    <property type="evidence" value="ECO:0007669"/>
    <property type="project" value="TreeGrafter"/>
</dbReference>
<evidence type="ECO:0000256" key="3">
    <source>
        <dbReference type="ARBA" id="ARBA00022917"/>
    </source>
</evidence>
<evidence type="ECO:0000313" key="4">
    <source>
        <dbReference type="EMBL" id="SIS67079.1"/>
    </source>
</evidence>
<dbReference type="InterPro" id="IPR036788">
    <property type="entry name" value="T_IF-3_C_sf"/>
</dbReference>
<dbReference type="InterPro" id="IPR001288">
    <property type="entry name" value="Translation_initiation_fac_3"/>
</dbReference>
<protein>
    <submittedName>
        <fullName evidence="4">Translation initiation factor IF-3</fullName>
    </submittedName>
</protein>
<dbReference type="Proteomes" id="UP000185639">
    <property type="component" value="Unassembled WGS sequence"/>
</dbReference>
<dbReference type="Gene3D" id="3.30.110.10">
    <property type="entry name" value="Translation initiation factor 3 (IF-3), C-terminal domain"/>
    <property type="match status" value="1"/>
</dbReference>
<dbReference type="GO" id="GO:0032790">
    <property type="term" value="P:ribosome disassembly"/>
    <property type="evidence" value="ECO:0007669"/>
    <property type="project" value="TreeGrafter"/>
</dbReference>
<proteinExistence type="inferred from homology"/>
<dbReference type="GO" id="GO:0003743">
    <property type="term" value="F:translation initiation factor activity"/>
    <property type="evidence" value="ECO:0007669"/>
    <property type="project" value="UniProtKB-UniRule"/>
</dbReference>
<dbReference type="InterPro" id="IPR019815">
    <property type="entry name" value="Translation_initiation_fac_3_C"/>
</dbReference>
<reference evidence="5" key="1">
    <citation type="submission" date="2017-01" db="EMBL/GenBank/DDBJ databases">
        <authorList>
            <person name="Varghese N."/>
            <person name="Submissions S."/>
        </authorList>
    </citation>
    <scope>NUCLEOTIDE SEQUENCE [LARGE SCALE GENOMIC DNA]</scope>
    <source>
        <strain evidence="5">DSM 24913</strain>
    </source>
</reference>
<name>A0A1N7KZN9_9GAMM</name>